<keyword evidence="2" id="KW-1185">Reference proteome</keyword>
<protein>
    <submittedName>
        <fullName evidence="1">Uncharacterized protein</fullName>
    </submittedName>
</protein>
<organism evidence="1 2">
    <name type="scientific">Streptacidiphilus cavernicola</name>
    <dbReference type="NCBI Taxonomy" id="3342716"/>
    <lineage>
        <taxon>Bacteria</taxon>
        <taxon>Bacillati</taxon>
        <taxon>Actinomycetota</taxon>
        <taxon>Actinomycetes</taxon>
        <taxon>Kitasatosporales</taxon>
        <taxon>Streptomycetaceae</taxon>
        <taxon>Streptacidiphilus</taxon>
    </lineage>
</organism>
<sequence>MPDDAESQAVARLITTRMVREAAAAPASWWDADEPRLPDEWRRVAAVLNTGLWLTPDELQALSDADGRPTRHELIRISDTPEP</sequence>
<dbReference type="Proteomes" id="UP001592531">
    <property type="component" value="Unassembled WGS sequence"/>
</dbReference>
<accession>A0ABV6VXN6</accession>
<gene>
    <name evidence="1" type="ORF">ACEZDE_17555</name>
</gene>
<proteinExistence type="predicted"/>
<reference evidence="1 2" key="1">
    <citation type="submission" date="2024-09" db="EMBL/GenBank/DDBJ databases">
        <authorList>
            <person name="Lee S.D."/>
        </authorList>
    </citation>
    <scope>NUCLEOTIDE SEQUENCE [LARGE SCALE GENOMIC DNA]</scope>
    <source>
        <strain evidence="1 2">N8-3</strain>
    </source>
</reference>
<comment type="caution">
    <text evidence="1">The sequence shown here is derived from an EMBL/GenBank/DDBJ whole genome shotgun (WGS) entry which is preliminary data.</text>
</comment>
<dbReference type="EMBL" id="JBHFAB010000012">
    <property type="protein sequence ID" value="MFC1418433.1"/>
    <property type="molecule type" value="Genomic_DNA"/>
</dbReference>
<name>A0ABV6VXN6_9ACTN</name>
<evidence type="ECO:0000313" key="1">
    <source>
        <dbReference type="EMBL" id="MFC1418433.1"/>
    </source>
</evidence>
<evidence type="ECO:0000313" key="2">
    <source>
        <dbReference type="Proteomes" id="UP001592531"/>
    </source>
</evidence>
<dbReference type="RefSeq" id="WP_380537230.1">
    <property type="nucleotide sequence ID" value="NZ_JBHFAB010000012.1"/>
</dbReference>